<dbReference type="Pfam" id="PF05193">
    <property type="entry name" value="Peptidase_M16_C"/>
    <property type="match status" value="1"/>
</dbReference>
<name>A0A2H0NG31_9BACT</name>
<dbReference type="PANTHER" id="PTHR11851">
    <property type="entry name" value="METALLOPROTEASE"/>
    <property type="match status" value="1"/>
</dbReference>
<dbReference type="PANTHER" id="PTHR11851:SF49">
    <property type="entry name" value="MITOCHONDRIAL-PROCESSING PEPTIDASE SUBUNIT ALPHA"/>
    <property type="match status" value="1"/>
</dbReference>
<dbReference type="EMBL" id="PCWQ01000007">
    <property type="protein sequence ID" value="PIR07115.1"/>
    <property type="molecule type" value="Genomic_DNA"/>
</dbReference>
<evidence type="ECO:0000313" key="4">
    <source>
        <dbReference type="EMBL" id="PIR07115.1"/>
    </source>
</evidence>
<feature type="domain" description="Peptidase M16 C-terminal" evidence="3">
    <location>
        <begin position="166"/>
        <end position="342"/>
    </location>
</feature>
<dbReference type="InterPro" id="IPR050361">
    <property type="entry name" value="MPP/UQCRC_Complex"/>
</dbReference>
<dbReference type="GO" id="GO:0046872">
    <property type="term" value="F:metal ion binding"/>
    <property type="evidence" value="ECO:0007669"/>
    <property type="project" value="InterPro"/>
</dbReference>
<evidence type="ECO:0000313" key="5">
    <source>
        <dbReference type="Proteomes" id="UP000230564"/>
    </source>
</evidence>
<accession>A0A2H0NG31</accession>
<evidence type="ECO:0000259" key="3">
    <source>
        <dbReference type="Pfam" id="PF05193"/>
    </source>
</evidence>
<dbReference type="Pfam" id="PF00675">
    <property type="entry name" value="Peptidase_M16"/>
    <property type="match status" value="1"/>
</dbReference>
<dbReference type="InterPro" id="IPR011249">
    <property type="entry name" value="Metalloenz_LuxS/M16"/>
</dbReference>
<dbReference type="SUPFAM" id="SSF63411">
    <property type="entry name" value="LuxS/MPP-like metallohydrolase"/>
    <property type="match status" value="2"/>
</dbReference>
<dbReference type="InterPro" id="IPR011765">
    <property type="entry name" value="Pept_M16_N"/>
</dbReference>
<reference evidence="4 5" key="1">
    <citation type="submission" date="2017-09" db="EMBL/GenBank/DDBJ databases">
        <title>Depth-based differentiation of microbial function through sediment-hosted aquifers and enrichment of novel symbionts in the deep terrestrial subsurface.</title>
        <authorList>
            <person name="Probst A.J."/>
            <person name="Ladd B."/>
            <person name="Jarett J.K."/>
            <person name="Geller-Mcgrath D.E."/>
            <person name="Sieber C.M."/>
            <person name="Emerson J.B."/>
            <person name="Anantharaman K."/>
            <person name="Thomas B.C."/>
            <person name="Malmstrom R."/>
            <person name="Stieglmeier M."/>
            <person name="Klingl A."/>
            <person name="Woyke T."/>
            <person name="Ryan C.M."/>
            <person name="Banfield J.F."/>
        </authorList>
    </citation>
    <scope>NUCLEOTIDE SEQUENCE [LARGE SCALE GENOMIC DNA]</scope>
    <source>
        <strain evidence="4">CG11_big_fil_rev_8_21_14_0_20_36_20</strain>
    </source>
</reference>
<comment type="caution">
    <text evidence="4">The sequence shown here is derived from an EMBL/GenBank/DDBJ whole genome shotgun (WGS) entry which is preliminary data.</text>
</comment>
<sequence length="422" mass="48502">MYKRIVRKDGSIIILVPKKDTRAVTFEVLYKVGSRWETKANNCASHFVEHLMFKGTEKRPSTAHISRELDSVGAEFNAFTGKDHTGYYITVDNSHFPLAVDIISDMMYHAKFDSADIDRERGVIVEEINMYEDNPLMYIEDVFERLLFNKAPLSQLISGPRVNVQTISRQALYNYYRKFYYNGNAVIGVAGKFQEKKVLDLVNKLFPLDKKRARIKIQKTEFSNQQTPRVYIMNRSLEQVQLMLGFKNVAGPDPKFLISKILSNILGGTMSSRLFLEIREKLSLCYFIKTAAQGYEDIGSFTVQAGLNKEKIYESLEAIKAELNKIKDKGITQEELHKAKDNIRGRLILKLEDPSNYLNFLASQELVDQKIKDLEDKLREVDKVTLTQVNNSAQDIIDWRRANLAIIGPFDNQTKFLKILNS</sequence>
<gene>
    <name evidence="4" type="ORF">COV55_01650</name>
</gene>
<feature type="domain" description="Peptidase M16 N-terminal" evidence="2">
    <location>
        <begin position="17"/>
        <end position="160"/>
    </location>
</feature>
<dbReference type="Proteomes" id="UP000230564">
    <property type="component" value="Unassembled WGS sequence"/>
</dbReference>
<evidence type="ECO:0008006" key="6">
    <source>
        <dbReference type="Google" id="ProtNLM"/>
    </source>
</evidence>
<comment type="similarity">
    <text evidence="1">Belongs to the peptidase M16 family.</text>
</comment>
<protein>
    <recommendedName>
        <fullName evidence="6">Peptidase M16</fullName>
    </recommendedName>
</protein>
<organism evidence="4 5">
    <name type="scientific">Candidatus Komeilibacteria bacterium CG11_big_fil_rev_8_21_14_0_20_36_20</name>
    <dbReference type="NCBI Taxonomy" id="1974477"/>
    <lineage>
        <taxon>Bacteria</taxon>
        <taxon>Candidatus Komeiliibacteriota</taxon>
    </lineage>
</organism>
<proteinExistence type="inferred from homology"/>
<dbReference type="AlphaFoldDB" id="A0A2H0NG31"/>
<dbReference type="Gene3D" id="3.30.830.10">
    <property type="entry name" value="Metalloenzyme, LuxS/M16 peptidase-like"/>
    <property type="match status" value="2"/>
</dbReference>
<evidence type="ECO:0000259" key="2">
    <source>
        <dbReference type="Pfam" id="PF00675"/>
    </source>
</evidence>
<dbReference type="InterPro" id="IPR007863">
    <property type="entry name" value="Peptidase_M16_C"/>
</dbReference>
<evidence type="ECO:0000256" key="1">
    <source>
        <dbReference type="ARBA" id="ARBA00007261"/>
    </source>
</evidence>